<evidence type="ECO:0000256" key="5">
    <source>
        <dbReference type="SAM" id="MobiDB-lite"/>
    </source>
</evidence>
<organism evidence="7 8">
    <name type="scientific">Acrasis kona</name>
    <dbReference type="NCBI Taxonomy" id="1008807"/>
    <lineage>
        <taxon>Eukaryota</taxon>
        <taxon>Discoba</taxon>
        <taxon>Heterolobosea</taxon>
        <taxon>Tetramitia</taxon>
        <taxon>Eutetramitia</taxon>
        <taxon>Acrasidae</taxon>
        <taxon>Acrasis</taxon>
    </lineage>
</organism>
<dbReference type="InterPro" id="IPR002893">
    <property type="entry name" value="Znf_MYND"/>
</dbReference>
<dbReference type="SUPFAM" id="SSF144232">
    <property type="entry name" value="HIT/MYND zinc finger-like"/>
    <property type="match status" value="1"/>
</dbReference>
<protein>
    <submittedName>
        <fullName evidence="7">Zinc finger MYND domain-containing protein</fullName>
    </submittedName>
</protein>
<dbReference type="PROSITE" id="PS50865">
    <property type="entry name" value="ZF_MYND_2"/>
    <property type="match status" value="1"/>
</dbReference>
<dbReference type="EMBL" id="JAOPGA020001156">
    <property type="protein sequence ID" value="KAL0485660.1"/>
    <property type="molecule type" value="Genomic_DNA"/>
</dbReference>
<evidence type="ECO:0000259" key="6">
    <source>
        <dbReference type="PROSITE" id="PS50865"/>
    </source>
</evidence>
<dbReference type="PANTHER" id="PTHR47570:SF1">
    <property type="entry name" value="ZINC ION BINDING PROTEIN"/>
    <property type="match status" value="1"/>
</dbReference>
<evidence type="ECO:0000256" key="3">
    <source>
        <dbReference type="ARBA" id="ARBA00022833"/>
    </source>
</evidence>
<reference evidence="7 8" key="1">
    <citation type="submission" date="2024-03" db="EMBL/GenBank/DDBJ databases">
        <title>The Acrasis kona genome and developmental transcriptomes reveal deep origins of eukaryotic multicellular pathways.</title>
        <authorList>
            <person name="Sheikh S."/>
            <person name="Fu C.-J."/>
            <person name="Brown M.W."/>
            <person name="Baldauf S.L."/>
        </authorList>
    </citation>
    <scope>NUCLEOTIDE SEQUENCE [LARGE SCALE GENOMIC DNA]</scope>
    <source>
        <strain evidence="7 8">ATCC MYA-3509</strain>
    </source>
</reference>
<dbReference type="Gene3D" id="6.10.140.2220">
    <property type="match status" value="1"/>
</dbReference>
<gene>
    <name evidence="7" type="ORF">AKO1_003348</name>
</gene>
<feature type="region of interest" description="Disordered" evidence="5">
    <location>
        <begin position="1"/>
        <end position="20"/>
    </location>
</feature>
<dbReference type="AlphaFoldDB" id="A0AAW2Z8C4"/>
<keyword evidence="3" id="KW-0862">Zinc</keyword>
<feature type="domain" description="MYND-type" evidence="6">
    <location>
        <begin position="175"/>
        <end position="216"/>
    </location>
</feature>
<keyword evidence="2 4" id="KW-0863">Zinc-finger</keyword>
<dbReference type="PANTHER" id="PTHR47570">
    <property type="entry name" value="ZINC ION BINDING PROTEIN"/>
    <property type="match status" value="1"/>
</dbReference>
<keyword evidence="1" id="KW-0479">Metal-binding</keyword>
<dbReference type="Pfam" id="PF01753">
    <property type="entry name" value="zf-MYND"/>
    <property type="match status" value="1"/>
</dbReference>
<dbReference type="Proteomes" id="UP001431209">
    <property type="component" value="Unassembled WGS sequence"/>
</dbReference>
<name>A0AAW2Z8C4_9EUKA</name>
<comment type="caution">
    <text evidence="7">The sequence shown here is derived from an EMBL/GenBank/DDBJ whole genome shotgun (WGS) entry which is preliminary data.</text>
</comment>
<keyword evidence="8" id="KW-1185">Reference proteome</keyword>
<dbReference type="Pfam" id="PF20179">
    <property type="entry name" value="MSS51_C"/>
    <property type="match status" value="1"/>
</dbReference>
<evidence type="ECO:0000313" key="7">
    <source>
        <dbReference type="EMBL" id="KAL0485660.1"/>
    </source>
</evidence>
<evidence type="ECO:0000256" key="1">
    <source>
        <dbReference type="ARBA" id="ARBA00022723"/>
    </source>
</evidence>
<evidence type="ECO:0000256" key="2">
    <source>
        <dbReference type="ARBA" id="ARBA00022771"/>
    </source>
</evidence>
<evidence type="ECO:0000313" key="8">
    <source>
        <dbReference type="Proteomes" id="UP001431209"/>
    </source>
</evidence>
<dbReference type="InterPro" id="IPR046824">
    <property type="entry name" value="Mss51-like_C"/>
</dbReference>
<accession>A0AAW2Z8C4</accession>
<dbReference type="GO" id="GO:0008270">
    <property type="term" value="F:zinc ion binding"/>
    <property type="evidence" value="ECO:0007669"/>
    <property type="project" value="UniProtKB-KW"/>
</dbReference>
<proteinExistence type="predicted"/>
<feature type="compositionally biased region" description="Basic residues" evidence="5">
    <location>
        <begin position="1"/>
        <end position="10"/>
    </location>
</feature>
<evidence type="ECO:0000256" key="4">
    <source>
        <dbReference type="PROSITE-ProRule" id="PRU00134"/>
    </source>
</evidence>
<sequence length="530" mass="61206">MGKKNGKKKNTAQMDPLERMMKNFMPFSERDLEKMANEKMESGAKLARSQEQKDDTFYVTLTNLEWNPQIEVTNSTRVVLAGIPLDKPPDAKLIYKALCLAIVHPCFLQEPTINMMKVAGMSDADARNSLPKPHRPKTFCFVETITEHLPDVKEMILKNELNIECTYKVNIKLRCRACYQESENVKLCSACHAVYYCSPTCQKRDWINGSNHKLYCKYFKKWNENKAQLIDELDFFSFIEETTKPLRQSVMLMSRDLHAVGLWKYECGCCLDSPSSNNLIKNFVRNEGNETHGLPPGHFPDLDNFSEFLPNDLVLNNWKDYYEWRKLPKDSFAALLLHYPLTLYHIIVLNHLHQQDKIVMWYAGPGNEIGQLGVWKELLYLLPNVNQIDIHMIGPDVPSYHVKHPIVLKAMDHTMTFTFHNALLQDYMVQGKSVVPDVVVALDAALIASRTWLDALEVIIRNRKAGMNKPAFYITETDEFAPEYLKQNVLSVYGGEFRTPVLANPFRQPVFRVEQMYNIPLFKNGFMFSI</sequence>